<name>A0A8T3ABT8_DENNO</name>
<organism evidence="1 2">
    <name type="scientific">Dendrobium nobile</name>
    <name type="common">Orchid</name>
    <dbReference type="NCBI Taxonomy" id="94219"/>
    <lineage>
        <taxon>Eukaryota</taxon>
        <taxon>Viridiplantae</taxon>
        <taxon>Streptophyta</taxon>
        <taxon>Embryophyta</taxon>
        <taxon>Tracheophyta</taxon>
        <taxon>Spermatophyta</taxon>
        <taxon>Magnoliopsida</taxon>
        <taxon>Liliopsida</taxon>
        <taxon>Asparagales</taxon>
        <taxon>Orchidaceae</taxon>
        <taxon>Epidendroideae</taxon>
        <taxon>Malaxideae</taxon>
        <taxon>Dendrobiinae</taxon>
        <taxon>Dendrobium</taxon>
    </lineage>
</organism>
<dbReference type="Proteomes" id="UP000829196">
    <property type="component" value="Unassembled WGS sequence"/>
</dbReference>
<evidence type="ECO:0000313" key="1">
    <source>
        <dbReference type="EMBL" id="KAI0493630.1"/>
    </source>
</evidence>
<reference evidence="1" key="1">
    <citation type="journal article" date="2022" name="Front. Genet.">
        <title>Chromosome-Scale Assembly of the Dendrobium nobile Genome Provides Insights Into the Molecular Mechanism of the Biosynthesis of the Medicinal Active Ingredient of Dendrobium.</title>
        <authorList>
            <person name="Xu Q."/>
            <person name="Niu S.-C."/>
            <person name="Li K.-L."/>
            <person name="Zheng P.-J."/>
            <person name="Zhang X.-J."/>
            <person name="Jia Y."/>
            <person name="Liu Y."/>
            <person name="Niu Y.-X."/>
            <person name="Yu L.-H."/>
            <person name="Chen D.-F."/>
            <person name="Zhang G.-Q."/>
        </authorList>
    </citation>
    <scope>NUCLEOTIDE SEQUENCE</scope>
    <source>
        <tissue evidence="1">Leaf</tissue>
    </source>
</reference>
<proteinExistence type="predicted"/>
<accession>A0A8T3ABT8</accession>
<keyword evidence="2" id="KW-1185">Reference proteome</keyword>
<sequence>MMMHPPPSPPPSIPPQLLLLGNNAFMSALIGREMIRKADFGFFVRIIDGKIFNLVKE</sequence>
<dbReference type="AlphaFoldDB" id="A0A8T3ABT8"/>
<evidence type="ECO:0000313" key="2">
    <source>
        <dbReference type="Proteomes" id="UP000829196"/>
    </source>
</evidence>
<dbReference type="EMBL" id="JAGYWB010000017">
    <property type="protein sequence ID" value="KAI0493630.1"/>
    <property type="molecule type" value="Genomic_DNA"/>
</dbReference>
<gene>
    <name evidence="1" type="ORF">KFK09_023751</name>
</gene>
<protein>
    <submittedName>
        <fullName evidence="1">Uncharacterized protein</fullName>
    </submittedName>
</protein>
<comment type="caution">
    <text evidence="1">The sequence shown here is derived from an EMBL/GenBank/DDBJ whole genome shotgun (WGS) entry which is preliminary data.</text>
</comment>